<gene>
    <name evidence="2" type="ORF">AVEN_231718_1</name>
</gene>
<evidence type="ECO:0000313" key="3">
    <source>
        <dbReference type="Proteomes" id="UP000499080"/>
    </source>
</evidence>
<reference evidence="2 3" key="1">
    <citation type="journal article" date="2019" name="Sci. Rep.">
        <title>Orb-weaving spider Araneus ventricosus genome elucidates the spidroin gene catalogue.</title>
        <authorList>
            <person name="Kono N."/>
            <person name="Nakamura H."/>
            <person name="Ohtoshi R."/>
            <person name="Moran D.A.P."/>
            <person name="Shinohara A."/>
            <person name="Yoshida Y."/>
            <person name="Fujiwara M."/>
            <person name="Mori M."/>
            <person name="Tomita M."/>
            <person name="Arakawa K."/>
        </authorList>
    </citation>
    <scope>NUCLEOTIDE SEQUENCE [LARGE SCALE GENOMIC DNA]</scope>
</reference>
<protein>
    <submittedName>
        <fullName evidence="2">Uncharacterized protein</fullName>
    </submittedName>
</protein>
<sequence>MYLNFSLVLPLTLRPRWPSGINKLWGGGFKVQRHDFTEEYYMCGLLHPKSYVVFKRPLFVLLVRKLGGIASSRCRPRHLIEVQMRGRRSQNSPRDASKMDVNL</sequence>
<comment type="caution">
    <text evidence="2">The sequence shown here is derived from an EMBL/GenBank/DDBJ whole genome shotgun (WGS) entry which is preliminary data.</text>
</comment>
<feature type="region of interest" description="Disordered" evidence="1">
    <location>
        <begin position="82"/>
        <end position="103"/>
    </location>
</feature>
<keyword evidence="3" id="KW-1185">Reference proteome</keyword>
<proteinExistence type="predicted"/>
<dbReference type="Proteomes" id="UP000499080">
    <property type="component" value="Unassembled WGS sequence"/>
</dbReference>
<dbReference type="AlphaFoldDB" id="A0A4Y2UF56"/>
<evidence type="ECO:0000313" key="2">
    <source>
        <dbReference type="EMBL" id="GBO10226.1"/>
    </source>
</evidence>
<organism evidence="2 3">
    <name type="scientific">Araneus ventricosus</name>
    <name type="common">Orbweaver spider</name>
    <name type="synonym">Epeira ventricosa</name>
    <dbReference type="NCBI Taxonomy" id="182803"/>
    <lineage>
        <taxon>Eukaryota</taxon>
        <taxon>Metazoa</taxon>
        <taxon>Ecdysozoa</taxon>
        <taxon>Arthropoda</taxon>
        <taxon>Chelicerata</taxon>
        <taxon>Arachnida</taxon>
        <taxon>Araneae</taxon>
        <taxon>Araneomorphae</taxon>
        <taxon>Entelegynae</taxon>
        <taxon>Araneoidea</taxon>
        <taxon>Araneidae</taxon>
        <taxon>Araneus</taxon>
    </lineage>
</organism>
<dbReference type="EMBL" id="BGPR01035412">
    <property type="protein sequence ID" value="GBO10226.1"/>
    <property type="molecule type" value="Genomic_DNA"/>
</dbReference>
<evidence type="ECO:0000256" key="1">
    <source>
        <dbReference type="SAM" id="MobiDB-lite"/>
    </source>
</evidence>
<accession>A0A4Y2UF56</accession>
<name>A0A4Y2UF56_ARAVE</name>